<evidence type="ECO:0000256" key="5">
    <source>
        <dbReference type="ARBA" id="ARBA00049172"/>
    </source>
</evidence>
<evidence type="ECO:0000256" key="7">
    <source>
        <dbReference type="SAM" id="MobiDB-lite"/>
    </source>
</evidence>
<comment type="catalytic activity">
    <reaction evidence="5 6">
        <text>(6R)-5,10-methylene-5,6,7,8-tetrahydrofolate + 3-methyl-2-oxobutanoate + H2O = 2-dehydropantoate + (6S)-5,6,7,8-tetrahydrofolate</text>
        <dbReference type="Rhea" id="RHEA:11824"/>
        <dbReference type="ChEBI" id="CHEBI:11561"/>
        <dbReference type="ChEBI" id="CHEBI:11851"/>
        <dbReference type="ChEBI" id="CHEBI:15377"/>
        <dbReference type="ChEBI" id="CHEBI:15636"/>
        <dbReference type="ChEBI" id="CHEBI:57453"/>
        <dbReference type="EC" id="2.1.2.11"/>
    </reaction>
</comment>
<proteinExistence type="inferred from homology"/>
<feature type="compositionally biased region" description="Low complexity" evidence="7">
    <location>
        <begin position="83"/>
        <end position="92"/>
    </location>
</feature>
<dbReference type="PANTHER" id="PTHR20881:SF0">
    <property type="entry name" value="3-METHYL-2-OXOBUTANOATE HYDROXYMETHYLTRANSFERASE"/>
    <property type="match status" value="1"/>
</dbReference>
<dbReference type="PANTHER" id="PTHR20881">
    <property type="entry name" value="3-METHYL-2-OXOBUTANOATE HYDROXYMETHYLTRANSFERASE"/>
    <property type="match status" value="1"/>
</dbReference>
<dbReference type="InterPro" id="IPR015813">
    <property type="entry name" value="Pyrv/PenolPyrv_kinase-like_dom"/>
</dbReference>
<evidence type="ECO:0000256" key="4">
    <source>
        <dbReference type="ARBA" id="ARBA00022679"/>
    </source>
</evidence>
<dbReference type="InterPro" id="IPR040442">
    <property type="entry name" value="Pyrv_kinase-like_dom_sf"/>
</dbReference>
<reference evidence="9 10" key="1">
    <citation type="journal article" date="2007" name="Science">
        <title>The Chlamydomonas genome reveals the evolution of key animal and plant functions.</title>
        <authorList>
            <person name="Merchant S.S."/>
            <person name="Prochnik S.E."/>
            <person name="Vallon O."/>
            <person name="Harris E.H."/>
            <person name="Karpowicz S.J."/>
            <person name="Witman G.B."/>
            <person name="Terry A."/>
            <person name="Salamov A."/>
            <person name="Fritz-Laylin L.K."/>
            <person name="Marechal-Drouard L."/>
            <person name="Marshall W.F."/>
            <person name="Qu L.H."/>
            <person name="Nelson D.R."/>
            <person name="Sanderfoot A.A."/>
            <person name="Spalding M.H."/>
            <person name="Kapitonov V.V."/>
            <person name="Ren Q."/>
            <person name="Ferris P."/>
            <person name="Lindquist E."/>
            <person name="Shapiro H."/>
            <person name="Lucas S.M."/>
            <person name="Grimwood J."/>
            <person name="Schmutz J."/>
            <person name="Cardol P."/>
            <person name="Cerutti H."/>
            <person name="Chanfreau G."/>
            <person name="Chen C.L."/>
            <person name="Cognat V."/>
            <person name="Croft M.T."/>
            <person name="Dent R."/>
            <person name="Dutcher S."/>
            <person name="Fernandez E."/>
            <person name="Fukuzawa H."/>
            <person name="Gonzalez-Ballester D."/>
            <person name="Gonzalez-Halphen D."/>
            <person name="Hallmann A."/>
            <person name="Hanikenne M."/>
            <person name="Hippler M."/>
            <person name="Inwood W."/>
            <person name="Jabbari K."/>
            <person name="Kalanon M."/>
            <person name="Kuras R."/>
            <person name="Lefebvre P.A."/>
            <person name="Lemaire S.D."/>
            <person name="Lobanov A.V."/>
            <person name="Lohr M."/>
            <person name="Manuell A."/>
            <person name="Meier I."/>
            <person name="Mets L."/>
            <person name="Mittag M."/>
            <person name="Mittelmeier T."/>
            <person name="Moroney J.V."/>
            <person name="Moseley J."/>
            <person name="Napoli C."/>
            <person name="Nedelcu A.M."/>
            <person name="Niyogi K."/>
            <person name="Novoselov S.V."/>
            <person name="Paulsen I.T."/>
            <person name="Pazour G."/>
            <person name="Purton S."/>
            <person name="Ral J.P."/>
            <person name="Riano-Pachon D.M."/>
            <person name="Riekhof W."/>
            <person name="Rymarquis L."/>
            <person name="Schroda M."/>
            <person name="Stern D."/>
            <person name="Umen J."/>
            <person name="Willows R."/>
            <person name="Wilson N."/>
            <person name="Zimmer S.L."/>
            <person name="Allmer J."/>
            <person name="Balk J."/>
            <person name="Bisova K."/>
            <person name="Chen C.J."/>
            <person name="Elias M."/>
            <person name="Gendler K."/>
            <person name="Hauser C."/>
            <person name="Lamb M.R."/>
            <person name="Ledford H."/>
            <person name="Long J.C."/>
            <person name="Minagawa J."/>
            <person name="Page M.D."/>
            <person name="Pan J."/>
            <person name="Pootakham W."/>
            <person name="Roje S."/>
            <person name="Rose A."/>
            <person name="Stahlberg E."/>
            <person name="Terauchi A.M."/>
            <person name="Yang P."/>
            <person name="Ball S."/>
            <person name="Bowler C."/>
            <person name="Dieckmann C.L."/>
            <person name="Gladyshev V.N."/>
            <person name="Green P."/>
            <person name="Jorgensen R."/>
            <person name="Mayfield S."/>
            <person name="Mueller-Roeber B."/>
            <person name="Rajamani S."/>
            <person name="Sayre R.T."/>
            <person name="Brokstein P."/>
            <person name="Dubchak I."/>
            <person name="Goodstein D."/>
            <person name="Hornick L."/>
            <person name="Huang Y.W."/>
            <person name="Jhaveri J."/>
            <person name="Luo Y."/>
            <person name="Martinez D."/>
            <person name="Ngau W.C."/>
            <person name="Otillar B."/>
            <person name="Poliakov A."/>
            <person name="Porter A."/>
            <person name="Szajkowski L."/>
            <person name="Werner G."/>
            <person name="Zhou K."/>
            <person name="Grigoriev I.V."/>
            <person name="Rokhsar D.S."/>
            <person name="Grossman A.R."/>
        </authorList>
    </citation>
    <scope>NUCLEOTIDE SEQUENCE [LARGE SCALE GENOMIC DNA]</scope>
    <source>
        <strain evidence="10">CC-503</strain>
    </source>
</reference>
<evidence type="ECO:0000256" key="3">
    <source>
        <dbReference type="ARBA" id="ARBA00012618"/>
    </source>
</evidence>
<dbReference type="InterPro" id="IPR003700">
    <property type="entry name" value="Pantoate_hydroxy_MeTrfase"/>
</dbReference>
<evidence type="ECO:0000256" key="1">
    <source>
        <dbReference type="ARBA" id="ARBA00005033"/>
    </source>
</evidence>
<dbReference type="KEGG" id="cre:CHLRE_12g508550v5"/>
<dbReference type="InParanoid" id="A0A2K3D2Q6"/>
<dbReference type="NCBIfam" id="NF001452">
    <property type="entry name" value="PRK00311.1"/>
    <property type="match status" value="1"/>
</dbReference>
<protein>
    <recommendedName>
        <fullName evidence="3 6">3-methyl-2-oxobutanoate hydroxymethyltransferase</fullName>
        <ecNumber evidence="3 6">2.1.2.11</ecNumber>
    </recommendedName>
</protein>
<sequence>MSAVCSQALGAAAVRVCAAAPAVTALASSVSCAPHIWAPARGLITPSLSAVADSHSPAVAVAAAAASHGAVGDRPARDWPLPSTASASTSSTYLWQQRQERRRRGSPWPALAAAPGHDSQHTRAFSSNFSGAGSSASGGGARPGLATAPARGGAGQAAAPPRPHMGPAGGLGAASAPAPGGGGFQAALGAANRLRQPSAIIPSATRGPGAAGAGSPPPPFAPSTAAAAAPAPAPAPAAAAGAATATAAAVRQQAVRQLSVQPEATVYAGPSPRNPARVTLRTIRKKYEQGEQLTMVTAYDYPSAVHVDAAGIDLLLVGDSVAMVVHGHDTTLPITLEEMLVHCKAAARGARRAFLVGDLPFGCYETDVRDAVRSAVRMLKEGGMDAVKLEGGSPARVEAARAIVETGVAVMGHVGLTPQSVSVIGGFRPQAQVAEEALRVLDQAQALQRAGCFALVLECIPGPIAAAITRSLTIPTIGIGAGGECSGQVLVYHDLLGMMSHPHHAKVTPKFCKQYAKVGETISAALQQYRQEVEERAFPGPRFSPYSISSSEVHSLAEALRKRGMGGAAQAVEEEAHRAAEAKAQLAAAAAAAGGGGPAGSKAPK</sequence>
<dbReference type="PaxDb" id="3055-EDP05293"/>
<evidence type="ECO:0000256" key="2">
    <source>
        <dbReference type="ARBA" id="ARBA00008676"/>
    </source>
</evidence>
<dbReference type="GO" id="GO:0003864">
    <property type="term" value="F:3-methyl-2-oxobutanoate hydroxymethyltransferase activity"/>
    <property type="evidence" value="ECO:0000318"/>
    <property type="project" value="GO_Central"/>
</dbReference>
<dbReference type="Gramene" id="PNW74818">
    <property type="protein sequence ID" value="PNW74818"/>
    <property type="gene ID" value="CHLRE_12g508550v5"/>
</dbReference>
<dbReference type="EMBL" id="CM008973">
    <property type="protein sequence ID" value="PNW74818.1"/>
    <property type="molecule type" value="Genomic_DNA"/>
</dbReference>
<dbReference type="AlphaFoldDB" id="A0A2K3D2Q6"/>
<feature type="compositionally biased region" description="Low complexity" evidence="7">
    <location>
        <begin position="124"/>
        <end position="135"/>
    </location>
</feature>
<feature type="region of interest" description="Disordered" evidence="7">
    <location>
        <begin position="71"/>
        <end position="177"/>
    </location>
</feature>
<dbReference type="GO" id="GO:0000287">
    <property type="term" value="F:magnesium ion binding"/>
    <property type="evidence" value="ECO:0000318"/>
    <property type="project" value="GO_Central"/>
</dbReference>
<dbReference type="GeneID" id="5716522"/>
<gene>
    <name evidence="9" type="ORF">CHLRE_12g508550v5</name>
</gene>
<dbReference type="Pfam" id="PF02548">
    <property type="entry name" value="Pantoate_transf"/>
    <property type="match status" value="1"/>
</dbReference>
<dbReference type="NCBIfam" id="TIGR00222">
    <property type="entry name" value="panB"/>
    <property type="match status" value="1"/>
</dbReference>
<keyword evidence="6" id="KW-0566">Pantothenate biosynthesis</keyword>
<feature type="signal peptide" evidence="8">
    <location>
        <begin position="1"/>
        <end position="19"/>
    </location>
</feature>
<accession>A0A2K3D2Q6</accession>
<keyword evidence="8" id="KW-0732">Signal</keyword>
<evidence type="ECO:0000313" key="9">
    <source>
        <dbReference type="EMBL" id="PNW74818.1"/>
    </source>
</evidence>
<keyword evidence="10" id="KW-1185">Reference proteome</keyword>
<dbReference type="GO" id="GO:0005739">
    <property type="term" value="C:mitochondrion"/>
    <property type="evidence" value="ECO:0000318"/>
    <property type="project" value="GO_Central"/>
</dbReference>
<evidence type="ECO:0000256" key="8">
    <source>
        <dbReference type="SAM" id="SignalP"/>
    </source>
</evidence>
<evidence type="ECO:0000313" key="10">
    <source>
        <dbReference type="Proteomes" id="UP000006906"/>
    </source>
</evidence>
<dbReference type="OrthoDB" id="425211at2759"/>
<dbReference type="UniPathway" id="UPA00028">
    <property type="reaction ID" value="UER00003"/>
</dbReference>
<dbReference type="CDD" id="cd06557">
    <property type="entry name" value="KPHMT-like"/>
    <property type="match status" value="1"/>
</dbReference>
<evidence type="ECO:0000256" key="6">
    <source>
        <dbReference type="RuleBase" id="RU362100"/>
    </source>
</evidence>
<dbReference type="SUPFAM" id="SSF51621">
    <property type="entry name" value="Phosphoenolpyruvate/pyruvate domain"/>
    <property type="match status" value="1"/>
</dbReference>
<dbReference type="Proteomes" id="UP000006906">
    <property type="component" value="Chromosome 12"/>
</dbReference>
<dbReference type="ExpressionAtlas" id="A0A2K3D2Q6">
    <property type="expression patterns" value="baseline"/>
</dbReference>
<feature type="region of interest" description="Disordered" evidence="7">
    <location>
        <begin position="201"/>
        <end position="228"/>
    </location>
</feature>
<comment type="pathway">
    <text evidence="1 6">Cofactor biosynthesis; (R)-pantothenate biosynthesis; (R)-pantoate from 3-methyl-2-oxobutanoate: step 1/2.</text>
</comment>
<feature type="compositionally biased region" description="Low complexity" evidence="7">
    <location>
        <begin position="146"/>
        <end position="159"/>
    </location>
</feature>
<comment type="similarity">
    <text evidence="2 6">Belongs to the PanB family.</text>
</comment>
<dbReference type="RefSeq" id="XP_001690847.2">
    <property type="nucleotide sequence ID" value="XM_001690795.2"/>
</dbReference>
<dbReference type="FunCoup" id="A0A2K3D2Q6">
    <property type="interactions" value="563"/>
</dbReference>
<dbReference type="GO" id="GO:0015940">
    <property type="term" value="P:pantothenate biosynthetic process"/>
    <property type="evidence" value="ECO:0000318"/>
    <property type="project" value="GO_Central"/>
</dbReference>
<dbReference type="STRING" id="3055.A0A2K3D2Q6"/>
<comment type="function">
    <text evidence="6">Catalyzes the reversible reaction in which hydroxymethyl group from 5,10-methylenetetrahydrofolate is transferred onto alpha-ketoisovalerate to form ketopantoate.</text>
</comment>
<dbReference type="Gene3D" id="3.20.20.60">
    <property type="entry name" value="Phosphoenolpyruvate-binding domains"/>
    <property type="match status" value="1"/>
</dbReference>
<dbReference type="EC" id="2.1.2.11" evidence="3 6"/>
<feature type="chain" id="PRO_5014439124" description="3-methyl-2-oxobutanoate hydroxymethyltransferase" evidence="8">
    <location>
        <begin position="20"/>
        <end position="605"/>
    </location>
</feature>
<name>A0A2K3D2Q6_CHLRE</name>
<dbReference type="FunFam" id="3.20.20.60:FF:000003">
    <property type="entry name" value="3-methyl-2-oxobutanoate hydroxymethyltransferase"/>
    <property type="match status" value="1"/>
</dbReference>
<dbReference type="HAMAP" id="MF_00156">
    <property type="entry name" value="PanB"/>
    <property type="match status" value="1"/>
</dbReference>
<keyword evidence="4 6" id="KW-0808">Transferase</keyword>
<organism evidence="9 10">
    <name type="scientific">Chlamydomonas reinhardtii</name>
    <name type="common">Chlamydomonas smithii</name>
    <dbReference type="NCBI Taxonomy" id="3055"/>
    <lineage>
        <taxon>Eukaryota</taxon>
        <taxon>Viridiplantae</taxon>
        <taxon>Chlorophyta</taxon>
        <taxon>core chlorophytes</taxon>
        <taxon>Chlorophyceae</taxon>
        <taxon>CS clade</taxon>
        <taxon>Chlamydomonadales</taxon>
        <taxon>Chlamydomonadaceae</taxon>
        <taxon>Chlamydomonas</taxon>
    </lineage>
</organism>